<dbReference type="EC" id="2.6.1.85" evidence="4"/>
<dbReference type="GO" id="GO:0008153">
    <property type="term" value="P:4-aminobenzoate biosynthetic process"/>
    <property type="evidence" value="ECO:0007669"/>
    <property type="project" value="TreeGrafter"/>
</dbReference>
<dbReference type="GO" id="GO:0005737">
    <property type="term" value="C:cytoplasm"/>
    <property type="evidence" value="ECO:0007669"/>
    <property type="project" value="TreeGrafter"/>
</dbReference>
<organism evidence="13 14">
    <name type="scientific">Gracilariopsis chorda</name>
    <dbReference type="NCBI Taxonomy" id="448386"/>
    <lineage>
        <taxon>Eukaryota</taxon>
        <taxon>Rhodophyta</taxon>
        <taxon>Florideophyceae</taxon>
        <taxon>Rhodymeniophycidae</taxon>
        <taxon>Gracilariales</taxon>
        <taxon>Gracilariaceae</taxon>
        <taxon>Gracilariopsis</taxon>
    </lineage>
</organism>
<evidence type="ECO:0000259" key="12">
    <source>
        <dbReference type="Pfam" id="PF04715"/>
    </source>
</evidence>
<dbReference type="STRING" id="448386.A0A2V3IHH4"/>
<dbReference type="InterPro" id="IPR015890">
    <property type="entry name" value="Chorismate_C"/>
</dbReference>
<dbReference type="Gene3D" id="3.40.50.880">
    <property type="match status" value="1"/>
</dbReference>
<name>A0A2V3IHH4_9FLOR</name>
<feature type="domain" description="Glutamine amidotransferase" evidence="10">
    <location>
        <begin position="7"/>
        <end position="200"/>
    </location>
</feature>
<reference evidence="13 14" key="1">
    <citation type="journal article" date="2018" name="Mol. Biol. Evol.">
        <title>Analysis of the draft genome of the red seaweed Gracilariopsis chorda provides insights into genome size evolution in Rhodophyta.</title>
        <authorList>
            <person name="Lee J."/>
            <person name="Yang E.C."/>
            <person name="Graf L."/>
            <person name="Yang J.H."/>
            <person name="Qiu H."/>
            <person name="Zel Zion U."/>
            <person name="Chan C.X."/>
            <person name="Stephens T.G."/>
            <person name="Weber A.P.M."/>
            <person name="Boo G.H."/>
            <person name="Boo S.M."/>
            <person name="Kim K.M."/>
            <person name="Shin Y."/>
            <person name="Jung M."/>
            <person name="Lee S.J."/>
            <person name="Yim H.S."/>
            <person name="Lee J.H."/>
            <person name="Bhattacharya D."/>
            <person name="Yoon H.S."/>
        </authorList>
    </citation>
    <scope>NUCLEOTIDE SEQUENCE [LARGE SCALE GENOMIC DNA]</scope>
    <source>
        <strain evidence="13 14">SKKU-2015</strain>
        <tissue evidence="13">Whole body</tissue>
    </source>
</reference>
<dbReference type="InterPro" id="IPR029062">
    <property type="entry name" value="Class_I_gatase-like"/>
</dbReference>
<evidence type="ECO:0000256" key="3">
    <source>
        <dbReference type="ARBA" id="ARBA00005970"/>
    </source>
</evidence>
<dbReference type="PANTHER" id="PTHR11236:SF18">
    <property type="entry name" value="AMINODEOXYCHORISMATE SYNTHASE"/>
    <property type="match status" value="1"/>
</dbReference>
<keyword evidence="14" id="KW-1185">Reference proteome</keyword>
<dbReference type="PANTHER" id="PTHR11236">
    <property type="entry name" value="AMINOBENZOATE/ANTHRANILATE SYNTHASE"/>
    <property type="match status" value="1"/>
</dbReference>
<evidence type="ECO:0000256" key="6">
    <source>
        <dbReference type="ARBA" id="ARBA00022909"/>
    </source>
</evidence>
<dbReference type="InterPro" id="IPR006221">
    <property type="entry name" value="TrpG/PapA_dom"/>
</dbReference>
<protein>
    <recommendedName>
        <fullName evidence="4">aminodeoxychorismate synthase</fullName>
        <ecNumber evidence="4">2.6.1.85</ecNumber>
    </recommendedName>
    <alternativeName>
        <fullName evidence="8">Para-aminobenzoate synthase</fullName>
    </alternativeName>
    <alternativeName>
        <fullName evidence="9">p-aminobenzoic acid synthase</fullName>
    </alternativeName>
</protein>
<dbReference type="UniPathway" id="UPA00077">
    <property type="reaction ID" value="UER00149"/>
</dbReference>
<accession>A0A2V3IHH4</accession>
<evidence type="ECO:0000256" key="7">
    <source>
        <dbReference type="ARBA" id="ARBA00022962"/>
    </source>
</evidence>
<comment type="pathway">
    <text evidence="2">Cofactor biosynthesis; tetrahydrofolate biosynthesis; 4-aminobenzoate from chorismate: step 1/2.</text>
</comment>
<dbReference type="PROSITE" id="PS51273">
    <property type="entry name" value="GATASE_TYPE_1"/>
    <property type="match status" value="1"/>
</dbReference>
<comment type="similarity">
    <text evidence="3">In the C-terminal section; belongs to the anthranilate synthase component I family.</text>
</comment>
<keyword evidence="6" id="KW-0289">Folate biosynthesis</keyword>
<dbReference type="CDD" id="cd01743">
    <property type="entry name" value="GATase1_Anthranilate_Synthase"/>
    <property type="match status" value="1"/>
</dbReference>
<dbReference type="EMBL" id="NBIV01000210">
    <property type="protein sequence ID" value="PXF41544.1"/>
    <property type="molecule type" value="Genomic_DNA"/>
</dbReference>
<dbReference type="InterPro" id="IPR005802">
    <property type="entry name" value="ADC_synth_comp_1"/>
</dbReference>
<dbReference type="Proteomes" id="UP000247409">
    <property type="component" value="Unassembled WGS sequence"/>
</dbReference>
<evidence type="ECO:0000256" key="8">
    <source>
        <dbReference type="ARBA" id="ARBA00031329"/>
    </source>
</evidence>
<dbReference type="GO" id="GO:0046654">
    <property type="term" value="P:tetrahydrofolate biosynthetic process"/>
    <property type="evidence" value="ECO:0007669"/>
    <property type="project" value="UniProtKB-UniPathway"/>
</dbReference>
<keyword evidence="5" id="KW-0808">Transferase</keyword>
<gene>
    <name evidence="13" type="ORF">BWQ96_08747</name>
</gene>
<dbReference type="Pfam" id="PF04715">
    <property type="entry name" value="Anth_synt_I_N"/>
    <property type="match status" value="1"/>
</dbReference>
<dbReference type="OrthoDB" id="64220at2759"/>
<keyword evidence="7" id="KW-0315">Glutamine amidotransferase</keyword>
<proteinExistence type="inferred from homology"/>
<evidence type="ECO:0000256" key="1">
    <source>
        <dbReference type="ARBA" id="ARBA00001000"/>
    </source>
</evidence>
<dbReference type="GO" id="GO:0046656">
    <property type="term" value="P:folic acid biosynthetic process"/>
    <property type="evidence" value="ECO:0007669"/>
    <property type="project" value="UniProtKB-KW"/>
</dbReference>
<feature type="domain" description="Chorismate-utilising enzyme C-terminal" evidence="11">
    <location>
        <begin position="459"/>
        <end position="718"/>
    </location>
</feature>
<dbReference type="Pfam" id="PF00425">
    <property type="entry name" value="Chorismate_bind"/>
    <property type="match status" value="1"/>
</dbReference>
<evidence type="ECO:0000256" key="4">
    <source>
        <dbReference type="ARBA" id="ARBA00013139"/>
    </source>
</evidence>
<dbReference type="InterPro" id="IPR005801">
    <property type="entry name" value="ADC_synthase"/>
</dbReference>
<feature type="domain" description="Anthranilate synthase component I N-terminal" evidence="12">
    <location>
        <begin position="283"/>
        <end position="401"/>
    </location>
</feature>
<evidence type="ECO:0000256" key="9">
    <source>
        <dbReference type="ARBA" id="ARBA00031904"/>
    </source>
</evidence>
<comment type="catalytic activity">
    <reaction evidence="1">
        <text>chorismate + L-glutamine = 4-amino-4-deoxychorismate + L-glutamate</text>
        <dbReference type="Rhea" id="RHEA:11672"/>
        <dbReference type="ChEBI" id="CHEBI:29748"/>
        <dbReference type="ChEBI" id="CHEBI:29985"/>
        <dbReference type="ChEBI" id="CHEBI:58359"/>
        <dbReference type="ChEBI" id="CHEBI:58406"/>
        <dbReference type="EC" id="2.6.1.85"/>
    </reaction>
</comment>
<dbReference type="SUPFAM" id="SSF52317">
    <property type="entry name" value="Class I glutamine amidotransferase-like"/>
    <property type="match status" value="1"/>
</dbReference>
<evidence type="ECO:0000256" key="5">
    <source>
        <dbReference type="ARBA" id="ARBA00022679"/>
    </source>
</evidence>
<dbReference type="PRINTS" id="PR00097">
    <property type="entry name" value="ANTSNTHASEII"/>
</dbReference>
<dbReference type="PRINTS" id="PR00096">
    <property type="entry name" value="GATASE"/>
</dbReference>
<evidence type="ECO:0000256" key="2">
    <source>
        <dbReference type="ARBA" id="ARBA00005009"/>
    </source>
</evidence>
<dbReference type="NCBIfam" id="TIGR00566">
    <property type="entry name" value="trpG_papA"/>
    <property type="match status" value="1"/>
</dbReference>
<evidence type="ECO:0000313" key="13">
    <source>
        <dbReference type="EMBL" id="PXF41544.1"/>
    </source>
</evidence>
<dbReference type="SUPFAM" id="SSF56322">
    <property type="entry name" value="ADC synthase"/>
    <property type="match status" value="1"/>
</dbReference>
<dbReference type="Pfam" id="PF00117">
    <property type="entry name" value="GATase"/>
    <property type="match status" value="1"/>
</dbReference>
<dbReference type="AlphaFoldDB" id="A0A2V3IHH4"/>
<dbReference type="NCBIfam" id="TIGR00553">
    <property type="entry name" value="pabB"/>
    <property type="match status" value="1"/>
</dbReference>
<dbReference type="GO" id="GO:0046820">
    <property type="term" value="F:4-amino-4-deoxychorismate synthase activity"/>
    <property type="evidence" value="ECO:0007669"/>
    <property type="project" value="UniProtKB-EC"/>
</dbReference>
<evidence type="ECO:0000313" key="14">
    <source>
        <dbReference type="Proteomes" id="UP000247409"/>
    </source>
</evidence>
<dbReference type="GO" id="GO:0000162">
    <property type="term" value="P:L-tryptophan biosynthetic process"/>
    <property type="evidence" value="ECO:0007669"/>
    <property type="project" value="TreeGrafter"/>
</dbReference>
<evidence type="ECO:0000259" key="10">
    <source>
        <dbReference type="Pfam" id="PF00117"/>
    </source>
</evidence>
<dbReference type="InterPro" id="IPR017926">
    <property type="entry name" value="GATASE"/>
</dbReference>
<dbReference type="Gene3D" id="3.60.120.10">
    <property type="entry name" value="Anthranilate synthase"/>
    <property type="match status" value="1"/>
</dbReference>
<comment type="caution">
    <text evidence="13">The sequence shown here is derived from an EMBL/GenBank/DDBJ whole genome shotgun (WGS) entry which is preliminary data.</text>
</comment>
<dbReference type="InterPro" id="IPR006805">
    <property type="entry name" value="Anth_synth_I_N"/>
</dbReference>
<sequence length="751" mass="83333">MPLRLALIDNYDSYTYNLAHLLATANAAHPPIVFRSDEYPSLADLLADHGQFDAFILSPGPGTPVNPRDFPPLQREILAQSIPTLAVCLGHQALCYLYGANVIHAPHGPRHGVVSQVLKSADECALFRSIPDSFKVVRYHSLCVQPSSLPECIIPTLWTRDCNTPVLMAVRHVKKPLFGLQFHPESVATEHGPTIAQNFLTVASSLRSTQHVPRPVSHPCTQCTPTFRTLVRSVPLSASPLLVFTALYADQKNSFWLDSSTHTAPLSRCSSPEPDQEQSEPLETQPARFSLMGACDGPLSELVTYNVSKRQTTVRTQQETHNYNISIFDYLKKQLKRRYAHQNPDVPVEMNGGYVGFFGYETKRDVDDVIHNTHVSSLPDAWFIFADRFLVFDHLQDRLFLVALARNNCLHDYRQANSWFEHVRSILDSLGCCTSLFDKHRQASDVSRPPLCFVPERSRSEYLSDIRKSLRYIHDGDSYEICLTNRLRTSLPPDCKPDPLELYSALRLVNPSPYSAFLRLDADNAVCCSSPERYLHISSSGLVESKPIKGTLPRGRSFEEDARLRNQLKESPKDRSENLMIVDLVRNDLSRICEVGSVTVPKLMRVESYATVHQLVSTVRGTLASSTDAIDCVRGAYPMGSMTGAPKVRTMDIIDRLETSARGVYSGSIGYLSVSGAVDLNVVIRTAVLTGFKIEVGVGGAIVAMSNPEDEYDEAILKGSAIMKAVALQVTGSSDVIVVHEPECCTKLETT</sequence>
<dbReference type="InterPro" id="IPR019999">
    <property type="entry name" value="Anth_synth_I-like"/>
</dbReference>
<evidence type="ECO:0000259" key="11">
    <source>
        <dbReference type="Pfam" id="PF00425"/>
    </source>
</evidence>